<keyword evidence="2" id="KW-1185">Reference proteome</keyword>
<dbReference type="EMBL" id="CYSA01000015">
    <property type="protein sequence ID" value="CUH65080.1"/>
    <property type="molecule type" value="Genomic_DNA"/>
</dbReference>
<reference evidence="1 2" key="1">
    <citation type="submission" date="2015-09" db="EMBL/GenBank/DDBJ databases">
        <authorList>
            <consortium name="Swine Surveillance"/>
        </authorList>
    </citation>
    <scope>NUCLEOTIDE SEQUENCE [LARGE SCALE GENOMIC DNA]</scope>
    <source>
        <strain evidence="1 2">CECT 4357</strain>
    </source>
</reference>
<accession>A0A0P1FAK4</accession>
<dbReference type="Proteomes" id="UP000051587">
    <property type="component" value="Unassembled WGS sequence"/>
</dbReference>
<organism evidence="1 2">
    <name type="scientific">Thalassovita gelatinovora</name>
    <name type="common">Thalassobius gelatinovorus</name>
    <dbReference type="NCBI Taxonomy" id="53501"/>
    <lineage>
        <taxon>Bacteria</taxon>
        <taxon>Pseudomonadati</taxon>
        <taxon>Pseudomonadota</taxon>
        <taxon>Alphaproteobacteria</taxon>
        <taxon>Rhodobacterales</taxon>
        <taxon>Roseobacteraceae</taxon>
        <taxon>Thalassovita</taxon>
    </lineage>
</organism>
<proteinExistence type="predicted"/>
<evidence type="ECO:0000313" key="1">
    <source>
        <dbReference type="EMBL" id="CUH65080.1"/>
    </source>
</evidence>
<evidence type="ECO:0000313" key="2">
    <source>
        <dbReference type="Proteomes" id="UP000051587"/>
    </source>
</evidence>
<gene>
    <name evidence="1" type="ORF">TG4357_01675</name>
</gene>
<protein>
    <submittedName>
        <fullName evidence="1">Uncharacterized protein</fullName>
    </submittedName>
</protein>
<name>A0A0P1FAK4_THAGE</name>
<sequence>MLVALDVSLLLDRLNVIPTESPAPAELWSKDLDIDKGEVLTLTDRLAEAASPDVLAVLIVAVIAPVSCG</sequence>
<dbReference type="AlphaFoldDB" id="A0A0P1FAK4"/>